<evidence type="ECO:0000256" key="12">
    <source>
        <dbReference type="SAM" id="Phobius"/>
    </source>
</evidence>
<evidence type="ECO:0000256" key="5">
    <source>
        <dbReference type="ARBA" id="ARBA00022737"/>
    </source>
</evidence>
<keyword evidence="7" id="KW-0496">Mitochondrion</keyword>
<evidence type="ECO:0000256" key="3">
    <source>
        <dbReference type="ARBA" id="ARBA00022448"/>
    </source>
</evidence>
<evidence type="ECO:0000256" key="10">
    <source>
        <dbReference type="RuleBase" id="RU000488"/>
    </source>
</evidence>
<dbReference type="Proteomes" id="UP000054350">
    <property type="component" value="Unassembled WGS sequence"/>
</dbReference>
<keyword evidence="14" id="KW-1185">Reference proteome</keyword>
<dbReference type="eggNOG" id="KOG0762">
    <property type="taxonomic scope" value="Eukaryota"/>
</dbReference>
<feature type="repeat" description="Solcar" evidence="9">
    <location>
        <begin position="32"/>
        <end position="118"/>
    </location>
</feature>
<organism evidence="13 14">
    <name type="scientific">Allomyces macrogynus (strain ATCC 38327)</name>
    <name type="common">Allomyces javanicus var. macrogynus</name>
    <dbReference type="NCBI Taxonomy" id="578462"/>
    <lineage>
        <taxon>Eukaryota</taxon>
        <taxon>Fungi</taxon>
        <taxon>Fungi incertae sedis</taxon>
        <taxon>Blastocladiomycota</taxon>
        <taxon>Blastocladiomycetes</taxon>
        <taxon>Blastocladiales</taxon>
        <taxon>Blastocladiaceae</taxon>
        <taxon>Allomyces</taxon>
    </lineage>
</organism>
<dbReference type="InterPro" id="IPR018108">
    <property type="entry name" value="MCP_transmembrane"/>
</dbReference>
<evidence type="ECO:0000256" key="11">
    <source>
        <dbReference type="SAM" id="MobiDB-lite"/>
    </source>
</evidence>
<dbReference type="PANTHER" id="PTHR45624">
    <property type="entry name" value="MITOCHONDRIAL BASIC AMINO ACIDS TRANSPORTER-RELATED"/>
    <property type="match status" value="1"/>
</dbReference>
<dbReference type="Gene3D" id="1.50.40.10">
    <property type="entry name" value="Mitochondrial carrier domain"/>
    <property type="match status" value="1"/>
</dbReference>
<feature type="transmembrane region" description="Helical" evidence="12">
    <location>
        <begin position="188"/>
        <end position="208"/>
    </location>
</feature>
<reference evidence="14" key="2">
    <citation type="submission" date="2009-11" db="EMBL/GenBank/DDBJ databases">
        <title>The Genome Sequence of Allomyces macrogynus strain ATCC 38327.</title>
        <authorList>
            <consortium name="The Broad Institute Genome Sequencing Platform"/>
            <person name="Russ C."/>
            <person name="Cuomo C."/>
            <person name="Shea T."/>
            <person name="Young S.K."/>
            <person name="Zeng Q."/>
            <person name="Koehrsen M."/>
            <person name="Haas B."/>
            <person name="Borodovsky M."/>
            <person name="Guigo R."/>
            <person name="Alvarado L."/>
            <person name="Berlin A."/>
            <person name="Borenstein D."/>
            <person name="Chen Z."/>
            <person name="Engels R."/>
            <person name="Freedman E."/>
            <person name="Gellesch M."/>
            <person name="Goldberg J."/>
            <person name="Griggs A."/>
            <person name="Gujja S."/>
            <person name="Heiman D."/>
            <person name="Hepburn T."/>
            <person name="Howarth C."/>
            <person name="Jen D."/>
            <person name="Larson L."/>
            <person name="Lewis B."/>
            <person name="Mehta T."/>
            <person name="Park D."/>
            <person name="Pearson M."/>
            <person name="Roberts A."/>
            <person name="Saif S."/>
            <person name="Shenoy N."/>
            <person name="Sisk P."/>
            <person name="Stolte C."/>
            <person name="Sykes S."/>
            <person name="Walk T."/>
            <person name="White J."/>
            <person name="Yandava C."/>
            <person name="Burger G."/>
            <person name="Gray M.W."/>
            <person name="Holland P.W.H."/>
            <person name="King N."/>
            <person name="Lang F.B.F."/>
            <person name="Roger A.J."/>
            <person name="Ruiz-Trillo I."/>
            <person name="Lander E."/>
            <person name="Nusbaum C."/>
        </authorList>
    </citation>
    <scope>NUCLEOTIDE SEQUENCE [LARGE SCALE GENOMIC DNA]</scope>
    <source>
        <strain evidence="14">ATCC 38327</strain>
    </source>
</reference>
<dbReference type="SUPFAM" id="SSF103506">
    <property type="entry name" value="Mitochondrial carrier"/>
    <property type="match status" value="1"/>
</dbReference>
<dbReference type="PANTHER" id="PTHR45624:SF57">
    <property type="entry name" value="MITOCHONDRIAL SUBSTRATE CARRIER FAMILY PROTEIN L"/>
    <property type="match status" value="1"/>
</dbReference>
<comment type="subcellular location">
    <subcellularLocation>
        <location evidence="1">Mitochondrion membrane</location>
        <topology evidence="1">Multi-pass membrane protein</topology>
    </subcellularLocation>
</comment>
<keyword evidence="4 9" id="KW-0812">Transmembrane</keyword>
<evidence type="ECO:0000256" key="9">
    <source>
        <dbReference type="PROSITE-ProRule" id="PRU00282"/>
    </source>
</evidence>
<dbReference type="OMA" id="VYRESGW"/>
<comment type="similarity">
    <text evidence="2 10">Belongs to the mitochondrial carrier (TC 2.A.29) family.</text>
</comment>
<evidence type="ECO:0000256" key="7">
    <source>
        <dbReference type="ARBA" id="ARBA00023128"/>
    </source>
</evidence>
<evidence type="ECO:0000256" key="2">
    <source>
        <dbReference type="ARBA" id="ARBA00006375"/>
    </source>
</evidence>
<feature type="region of interest" description="Disordered" evidence="11">
    <location>
        <begin position="1"/>
        <end position="31"/>
    </location>
</feature>
<dbReference type="STRING" id="578462.A0A0L0S1E1"/>
<dbReference type="GO" id="GO:0000064">
    <property type="term" value="F:L-ornithine transmembrane transporter activity"/>
    <property type="evidence" value="ECO:0007669"/>
    <property type="project" value="TreeGrafter"/>
</dbReference>
<evidence type="ECO:0000256" key="8">
    <source>
        <dbReference type="ARBA" id="ARBA00023136"/>
    </source>
</evidence>
<keyword evidence="8 9" id="KW-0472">Membrane</keyword>
<dbReference type="InterPro" id="IPR050567">
    <property type="entry name" value="Mitochondrial_Carrier"/>
</dbReference>
<gene>
    <name evidence="13" type="ORF">AMAG_02059</name>
</gene>
<dbReference type="PROSITE" id="PS50920">
    <property type="entry name" value="SOLCAR"/>
    <property type="match status" value="3"/>
</dbReference>
<evidence type="ECO:0000313" key="13">
    <source>
        <dbReference type="EMBL" id="KNE56225.1"/>
    </source>
</evidence>
<keyword evidence="5" id="KW-0677">Repeat</keyword>
<dbReference type="GO" id="GO:0031966">
    <property type="term" value="C:mitochondrial membrane"/>
    <property type="evidence" value="ECO:0007669"/>
    <property type="project" value="UniProtKB-SubCell"/>
</dbReference>
<protein>
    <recommendedName>
        <fullName evidence="15">Mitochondrial carrier</fullName>
    </recommendedName>
</protein>
<dbReference type="Pfam" id="PF00153">
    <property type="entry name" value="Mito_carr"/>
    <property type="match status" value="3"/>
</dbReference>
<evidence type="ECO:0008006" key="15">
    <source>
        <dbReference type="Google" id="ProtNLM"/>
    </source>
</evidence>
<feature type="transmembrane region" description="Helical" evidence="12">
    <location>
        <begin position="228"/>
        <end position="246"/>
    </location>
</feature>
<feature type="repeat" description="Solcar" evidence="9">
    <location>
        <begin position="225"/>
        <end position="315"/>
    </location>
</feature>
<feature type="repeat" description="Solcar" evidence="9">
    <location>
        <begin position="128"/>
        <end position="218"/>
    </location>
</feature>
<evidence type="ECO:0000313" key="14">
    <source>
        <dbReference type="Proteomes" id="UP000054350"/>
    </source>
</evidence>
<reference evidence="13 14" key="1">
    <citation type="submission" date="2009-11" db="EMBL/GenBank/DDBJ databases">
        <title>Annotation of Allomyces macrogynus ATCC 38327.</title>
        <authorList>
            <consortium name="The Broad Institute Genome Sequencing Platform"/>
            <person name="Russ C."/>
            <person name="Cuomo C."/>
            <person name="Burger G."/>
            <person name="Gray M.W."/>
            <person name="Holland P.W.H."/>
            <person name="King N."/>
            <person name="Lang F.B.F."/>
            <person name="Roger A.J."/>
            <person name="Ruiz-Trillo I."/>
            <person name="Young S.K."/>
            <person name="Zeng Q."/>
            <person name="Gargeya S."/>
            <person name="Fitzgerald M."/>
            <person name="Haas B."/>
            <person name="Abouelleil A."/>
            <person name="Alvarado L."/>
            <person name="Arachchi H.M."/>
            <person name="Berlin A."/>
            <person name="Chapman S.B."/>
            <person name="Gearin G."/>
            <person name="Goldberg J."/>
            <person name="Griggs A."/>
            <person name="Gujja S."/>
            <person name="Hansen M."/>
            <person name="Heiman D."/>
            <person name="Howarth C."/>
            <person name="Larimer J."/>
            <person name="Lui A."/>
            <person name="MacDonald P.J.P."/>
            <person name="McCowen C."/>
            <person name="Montmayeur A."/>
            <person name="Murphy C."/>
            <person name="Neiman D."/>
            <person name="Pearson M."/>
            <person name="Priest M."/>
            <person name="Roberts A."/>
            <person name="Saif S."/>
            <person name="Shea T."/>
            <person name="Sisk P."/>
            <person name="Stolte C."/>
            <person name="Sykes S."/>
            <person name="Wortman J."/>
            <person name="Nusbaum C."/>
            <person name="Birren B."/>
        </authorList>
    </citation>
    <scope>NUCLEOTIDE SEQUENCE [LARGE SCALE GENOMIC DNA]</scope>
    <source>
        <strain evidence="13 14">ATCC 38327</strain>
    </source>
</reference>
<name>A0A0L0S1E1_ALLM3</name>
<dbReference type="AlphaFoldDB" id="A0A0L0S1E1"/>
<dbReference type="InterPro" id="IPR023395">
    <property type="entry name" value="MCP_dom_sf"/>
</dbReference>
<dbReference type="GO" id="GO:1990575">
    <property type="term" value="P:mitochondrial L-ornithine transmembrane transport"/>
    <property type="evidence" value="ECO:0007669"/>
    <property type="project" value="TreeGrafter"/>
</dbReference>
<evidence type="ECO:0000256" key="1">
    <source>
        <dbReference type="ARBA" id="ARBA00004225"/>
    </source>
</evidence>
<feature type="compositionally biased region" description="Low complexity" evidence="11">
    <location>
        <begin position="1"/>
        <end position="14"/>
    </location>
</feature>
<keyword evidence="3 10" id="KW-0813">Transport</keyword>
<evidence type="ECO:0000256" key="4">
    <source>
        <dbReference type="ARBA" id="ARBA00022692"/>
    </source>
</evidence>
<sequence length="320" mass="34640">MSTASAPAMTTANTHSSDHLSPTPTPVKRSNGPTLHGFVCGIASGTTKLVVGHPFDTVKVRLQIEGLQGRFKGPIDCLAKTLRREGIRGLYKGATPPLLGWALMDSIQLGTLTNLRRCLQGDDPSVPLSTPGHALAGLGAGIVVSFVAAPVELLKAQMQVQYGDRATTRYSSPIACAKHIARAHPWGLVGLWSALPATLLFRSFFWLLWGSYDLYTQKLTAFGVNTAWVPFLAGGLAANSFWAMSFPADVIKNRMMAQPQPIGENARYPTIVKTAKAIYATDGPRGFFRGFWTCQLRSFPTNGAALIVFEFLSKRLEHVL</sequence>
<dbReference type="VEuPathDB" id="FungiDB:AMAG_02059"/>
<keyword evidence="6 12" id="KW-1133">Transmembrane helix</keyword>
<dbReference type="OrthoDB" id="193856at2759"/>
<accession>A0A0L0S1E1</accession>
<proteinExistence type="inferred from homology"/>
<evidence type="ECO:0000256" key="6">
    <source>
        <dbReference type="ARBA" id="ARBA00022989"/>
    </source>
</evidence>
<dbReference type="EMBL" id="GG745330">
    <property type="protein sequence ID" value="KNE56225.1"/>
    <property type="molecule type" value="Genomic_DNA"/>
</dbReference>